<evidence type="ECO:0000313" key="2">
    <source>
        <dbReference type="EMBL" id="KAK8037718.1"/>
    </source>
</evidence>
<accession>A0ABR1STQ3</accession>
<keyword evidence="3" id="KW-1185">Reference proteome</keyword>
<name>A0ABR1STQ3_9PEZI</name>
<proteinExistence type="predicted"/>
<feature type="compositionally biased region" description="Polar residues" evidence="1">
    <location>
        <begin position="1"/>
        <end position="12"/>
    </location>
</feature>
<dbReference type="Proteomes" id="UP001396898">
    <property type="component" value="Unassembled WGS sequence"/>
</dbReference>
<evidence type="ECO:0000256" key="1">
    <source>
        <dbReference type="SAM" id="MobiDB-lite"/>
    </source>
</evidence>
<dbReference type="EMBL" id="JAQQWI010000002">
    <property type="protein sequence ID" value="KAK8037718.1"/>
    <property type="molecule type" value="Genomic_DNA"/>
</dbReference>
<gene>
    <name evidence="2" type="ORF">PG991_001064</name>
</gene>
<sequence>MGSVSLPLQTMVSEDDNGLSSKPGFSDTSGIHGVLSDQSKTQPGKAPRNDGFGVKGDENVRQAIIDLEIQMDLIPVGRQTHQGKEVISWIRSMASRARTDEVQHGLAAVGSHP</sequence>
<comment type="caution">
    <text evidence="2">The sequence shown here is derived from an EMBL/GenBank/DDBJ whole genome shotgun (WGS) entry which is preliminary data.</text>
</comment>
<feature type="region of interest" description="Disordered" evidence="1">
    <location>
        <begin position="1"/>
        <end position="57"/>
    </location>
</feature>
<organism evidence="2 3">
    <name type="scientific">Apiospora marii</name>
    <dbReference type="NCBI Taxonomy" id="335849"/>
    <lineage>
        <taxon>Eukaryota</taxon>
        <taxon>Fungi</taxon>
        <taxon>Dikarya</taxon>
        <taxon>Ascomycota</taxon>
        <taxon>Pezizomycotina</taxon>
        <taxon>Sordariomycetes</taxon>
        <taxon>Xylariomycetidae</taxon>
        <taxon>Amphisphaeriales</taxon>
        <taxon>Apiosporaceae</taxon>
        <taxon>Apiospora</taxon>
    </lineage>
</organism>
<protein>
    <submittedName>
        <fullName evidence="2">Uncharacterized protein</fullName>
    </submittedName>
</protein>
<evidence type="ECO:0000313" key="3">
    <source>
        <dbReference type="Proteomes" id="UP001396898"/>
    </source>
</evidence>
<reference evidence="2 3" key="1">
    <citation type="submission" date="2023-01" db="EMBL/GenBank/DDBJ databases">
        <title>Analysis of 21 Apiospora genomes using comparative genomics revels a genus with tremendous synthesis potential of carbohydrate active enzymes and secondary metabolites.</title>
        <authorList>
            <person name="Sorensen T."/>
        </authorList>
    </citation>
    <scope>NUCLEOTIDE SEQUENCE [LARGE SCALE GENOMIC DNA]</scope>
    <source>
        <strain evidence="2 3">CBS 20057</strain>
    </source>
</reference>